<feature type="region of interest" description="Disordered" evidence="14">
    <location>
        <begin position="337"/>
        <end position="375"/>
    </location>
</feature>
<keyword evidence="8 12" id="KW-0067">ATP-binding</keyword>
<dbReference type="PROSITE" id="PS50011">
    <property type="entry name" value="PROTEIN_KINASE_DOM"/>
    <property type="match status" value="1"/>
</dbReference>
<keyword evidence="4" id="KW-0597">Phosphoprotein</keyword>
<dbReference type="InterPro" id="IPR000719">
    <property type="entry name" value="Prot_kinase_dom"/>
</dbReference>
<evidence type="ECO:0000256" key="4">
    <source>
        <dbReference type="ARBA" id="ARBA00022553"/>
    </source>
</evidence>
<organism evidence="16 17">
    <name type="scientific">Lipomyces tetrasporus</name>
    <dbReference type="NCBI Taxonomy" id="54092"/>
    <lineage>
        <taxon>Eukaryota</taxon>
        <taxon>Fungi</taxon>
        <taxon>Dikarya</taxon>
        <taxon>Ascomycota</taxon>
        <taxon>Saccharomycotina</taxon>
        <taxon>Lipomycetes</taxon>
        <taxon>Lipomycetales</taxon>
        <taxon>Lipomycetaceae</taxon>
        <taxon>Lipomyces</taxon>
    </lineage>
</organism>
<dbReference type="Gene3D" id="3.30.200.20">
    <property type="entry name" value="Phosphorylase Kinase, domain 1"/>
    <property type="match status" value="1"/>
</dbReference>
<dbReference type="CDD" id="cd05117">
    <property type="entry name" value="STKc_CAMK"/>
    <property type="match status" value="1"/>
</dbReference>
<feature type="binding site" evidence="12">
    <location>
        <position position="66"/>
    </location>
    <ligand>
        <name>ATP</name>
        <dbReference type="ChEBI" id="CHEBI:30616"/>
    </ligand>
</feature>
<reference evidence="16" key="1">
    <citation type="submission" date="2023-03" db="EMBL/GenBank/DDBJ databases">
        <title>Near-Complete genome sequence of Lipomyces tetrasporous NRRL Y-64009, an oleaginous yeast capable of growing on lignocellulosic hydrolysates.</title>
        <authorList>
            <consortium name="Lawrence Berkeley National Laboratory"/>
            <person name="Jagtap S.S."/>
            <person name="Liu J.-J."/>
            <person name="Walukiewicz H.E."/>
            <person name="Pangilinan J."/>
            <person name="Lipzen A."/>
            <person name="Ahrendt S."/>
            <person name="Koriabine M."/>
            <person name="Cobaugh K."/>
            <person name="Salamov A."/>
            <person name="Yoshinaga Y."/>
            <person name="Ng V."/>
            <person name="Daum C."/>
            <person name="Grigoriev I.V."/>
            <person name="Slininger P.J."/>
            <person name="Dien B.S."/>
            <person name="Jin Y.-S."/>
            <person name="Rao C.V."/>
        </authorList>
    </citation>
    <scope>NUCLEOTIDE SEQUENCE</scope>
    <source>
        <strain evidence="16">NRRL Y-64009</strain>
    </source>
</reference>
<evidence type="ECO:0000313" key="16">
    <source>
        <dbReference type="EMBL" id="KAJ8103181.1"/>
    </source>
</evidence>
<dbReference type="SMART" id="SM00220">
    <property type="entry name" value="S_TKc"/>
    <property type="match status" value="1"/>
</dbReference>
<keyword evidence="3 13" id="KW-0723">Serine/threonine-protein kinase</keyword>
<evidence type="ECO:0000256" key="3">
    <source>
        <dbReference type="ARBA" id="ARBA00022527"/>
    </source>
</evidence>
<comment type="catalytic activity">
    <reaction evidence="11">
        <text>L-seryl-[protein] + ATP = O-phospho-L-seryl-[protein] + ADP + H(+)</text>
        <dbReference type="Rhea" id="RHEA:17989"/>
        <dbReference type="Rhea" id="RHEA-COMP:9863"/>
        <dbReference type="Rhea" id="RHEA-COMP:11604"/>
        <dbReference type="ChEBI" id="CHEBI:15378"/>
        <dbReference type="ChEBI" id="CHEBI:29999"/>
        <dbReference type="ChEBI" id="CHEBI:30616"/>
        <dbReference type="ChEBI" id="CHEBI:83421"/>
        <dbReference type="ChEBI" id="CHEBI:456216"/>
        <dbReference type="EC" id="2.7.11.17"/>
    </reaction>
</comment>
<evidence type="ECO:0000256" key="12">
    <source>
        <dbReference type="PROSITE-ProRule" id="PRU10141"/>
    </source>
</evidence>
<evidence type="ECO:0000256" key="14">
    <source>
        <dbReference type="SAM" id="MobiDB-lite"/>
    </source>
</evidence>
<gene>
    <name evidence="16" type="ORF">POJ06DRAFT_246823</name>
</gene>
<dbReference type="FunFam" id="1.10.510.10:FF:000449">
    <property type="entry name" value="Calcium/calmodulin-dependent protein kinase"/>
    <property type="match status" value="1"/>
</dbReference>
<evidence type="ECO:0000259" key="15">
    <source>
        <dbReference type="PROSITE" id="PS50011"/>
    </source>
</evidence>
<dbReference type="EC" id="2.7.11.17" evidence="2"/>
<comment type="caution">
    <text evidence="16">The sequence shown here is derived from an EMBL/GenBank/DDBJ whole genome shotgun (WGS) entry which is preliminary data.</text>
</comment>
<evidence type="ECO:0000256" key="1">
    <source>
        <dbReference type="ARBA" id="ARBA00005354"/>
    </source>
</evidence>
<dbReference type="InterPro" id="IPR017441">
    <property type="entry name" value="Protein_kinase_ATP_BS"/>
</dbReference>
<evidence type="ECO:0000256" key="10">
    <source>
        <dbReference type="ARBA" id="ARBA00047307"/>
    </source>
</evidence>
<evidence type="ECO:0000256" key="6">
    <source>
        <dbReference type="ARBA" id="ARBA00022741"/>
    </source>
</evidence>
<keyword evidence="6 12" id="KW-0547">Nucleotide-binding</keyword>
<dbReference type="PROSITE" id="PS00108">
    <property type="entry name" value="PROTEIN_KINASE_ST"/>
    <property type="match status" value="1"/>
</dbReference>
<keyword evidence="9" id="KW-0112">Calmodulin-binding</keyword>
<evidence type="ECO:0000256" key="8">
    <source>
        <dbReference type="ARBA" id="ARBA00022840"/>
    </source>
</evidence>
<proteinExistence type="inferred from homology"/>
<dbReference type="Gene3D" id="1.10.510.10">
    <property type="entry name" value="Transferase(Phosphotransferase) domain 1"/>
    <property type="match status" value="1"/>
</dbReference>
<dbReference type="Pfam" id="PF00069">
    <property type="entry name" value="Pkinase"/>
    <property type="match status" value="1"/>
</dbReference>
<evidence type="ECO:0000256" key="13">
    <source>
        <dbReference type="RuleBase" id="RU000304"/>
    </source>
</evidence>
<sequence>MSMHPQQAVSSSLYSIYGKLSNQPRSYEKKSLYKFGRVLGAGTYGIVKAATVIETGEQVAIKIILKKNVKGHETMVQDELDLLRLLDHPHVVGFRDWFESKDKYYIATQLATGGELFDRIVERGKYTEKDAVATVSEILEAVDYLHSKNIVHRDLKPENLLYLTPENNSTLVLADFGIAKMLENGNEVLTTMAGSFGYAAPEVLMRTGHGKPCDIWSLGIITYTILCGYIPFRSETVNEFLIEVRENGVIFHEKYWRDISKGAKEFILAMLQINPDKRYTSKELLRHQWISGETATTKDLLPVIKEGFNARSKLIHAIESIRLANRLRALDLEEDDEDMPSFSSSYEYTSNSSSTSGTLDVPKTDSTKRRSSFGSKGNAAMVFQEVVRAATRVSSASKENGSNEE</sequence>
<protein>
    <recommendedName>
        <fullName evidence="2">calcium/calmodulin-dependent protein kinase</fullName>
        <ecNumber evidence="2">2.7.11.17</ecNumber>
    </recommendedName>
</protein>
<keyword evidence="5" id="KW-0808">Transferase</keyword>
<dbReference type="AlphaFoldDB" id="A0AAD7VVN2"/>
<dbReference type="EMBL" id="JARPMG010000002">
    <property type="protein sequence ID" value="KAJ8103181.1"/>
    <property type="molecule type" value="Genomic_DNA"/>
</dbReference>
<dbReference type="InterPro" id="IPR008271">
    <property type="entry name" value="Ser/Thr_kinase_AS"/>
</dbReference>
<comment type="similarity">
    <text evidence="1">Belongs to the protein kinase superfamily. CAMK Ser/Thr protein kinase family. CaMK subfamily.</text>
</comment>
<feature type="compositionally biased region" description="Low complexity" evidence="14">
    <location>
        <begin position="341"/>
        <end position="356"/>
    </location>
</feature>
<evidence type="ECO:0000256" key="7">
    <source>
        <dbReference type="ARBA" id="ARBA00022777"/>
    </source>
</evidence>
<accession>A0AAD7VVN2</accession>
<keyword evidence="7 16" id="KW-0418">Kinase</keyword>
<dbReference type="GO" id="GO:0005516">
    <property type="term" value="F:calmodulin binding"/>
    <property type="evidence" value="ECO:0007669"/>
    <property type="project" value="UniProtKB-KW"/>
</dbReference>
<name>A0AAD7VVN2_9ASCO</name>
<evidence type="ECO:0000256" key="11">
    <source>
        <dbReference type="ARBA" id="ARBA00047430"/>
    </source>
</evidence>
<dbReference type="GO" id="GO:0004683">
    <property type="term" value="F:calcium/calmodulin-dependent protein kinase activity"/>
    <property type="evidence" value="ECO:0007669"/>
    <property type="project" value="UniProtKB-EC"/>
</dbReference>
<keyword evidence="17" id="KW-1185">Reference proteome</keyword>
<evidence type="ECO:0000256" key="2">
    <source>
        <dbReference type="ARBA" id="ARBA00012434"/>
    </source>
</evidence>
<dbReference type="InterPro" id="IPR011009">
    <property type="entry name" value="Kinase-like_dom_sf"/>
</dbReference>
<dbReference type="GO" id="GO:0005524">
    <property type="term" value="F:ATP binding"/>
    <property type="evidence" value="ECO:0007669"/>
    <property type="project" value="UniProtKB-UniRule"/>
</dbReference>
<feature type="domain" description="Protein kinase" evidence="15">
    <location>
        <begin position="33"/>
        <end position="290"/>
    </location>
</feature>
<dbReference type="PROSITE" id="PS00107">
    <property type="entry name" value="PROTEIN_KINASE_ATP"/>
    <property type="match status" value="1"/>
</dbReference>
<evidence type="ECO:0000313" key="17">
    <source>
        <dbReference type="Proteomes" id="UP001217417"/>
    </source>
</evidence>
<dbReference type="SUPFAM" id="SSF56112">
    <property type="entry name" value="Protein kinase-like (PK-like)"/>
    <property type="match status" value="1"/>
</dbReference>
<dbReference type="GeneID" id="80881995"/>
<dbReference type="FunFam" id="3.30.200.20:FF:000278">
    <property type="entry name" value="Calcium/calmodulin-dependent protein kinase II"/>
    <property type="match status" value="1"/>
</dbReference>
<dbReference type="RefSeq" id="XP_056046631.1">
    <property type="nucleotide sequence ID" value="XM_056186829.1"/>
</dbReference>
<evidence type="ECO:0000256" key="5">
    <source>
        <dbReference type="ARBA" id="ARBA00022679"/>
    </source>
</evidence>
<comment type="catalytic activity">
    <reaction evidence="10">
        <text>L-threonyl-[protein] + ATP = O-phospho-L-threonyl-[protein] + ADP + H(+)</text>
        <dbReference type="Rhea" id="RHEA:46608"/>
        <dbReference type="Rhea" id="RHEA-COMP:11060"/>
        <dbReference type="Rhea" id="RHEA-COMP:11605"/>
        <dbReference type="ChEBI" id="CHEBI:15378"/>
        <dbReference type="ChEBI" id="CHEBI:30013"/>
        <dbReference type="ChEBI" id="CHEBI:30616"/>
        <dbReference type="ChEBI" id="CHEBI:61977"/>
        <dbReference type="ChEBI" id="CHEBI:456216"/>
        <dbReference type="EC" id="2.7.11.17"/>
    </reaction>
</comment>
<evidence type="ECO:0000256" key="9">
    <source>
        <dbReference type="ARBA" id="ARBA00022860"/>
    </source>
</evidence>
<dbReference type="PANTHER" id="PTHR24347">
    <property type="entry name" value="SERINE/THREONINE-PROTEIN KINASE"/>
    <property type="match status" value="1"/>
</dbReference>
<dbReference type="Proteomes" id="UP001217417">
    <property type="component" value="Unassembled WGS sequence"/>
</dbReference>